<gene>
    <name evidence="6" type="ORF">BJ989_000660</name>
</gene>
<dbReference type="RefSeq" id="WP_179516992.1">
    <property type="nucleotide sequence ID" value="NZ_JACCAC010000001.1"/>
</dbReference>
<keyword evidence="4" id="KW-0175">Coiled coil</keyword>
<feature type="coiled-coil region" evidence="4">
    <location>
        <begin position="356"/>
        <end position="387"/>
    </location>
</feature>
<dbReference type="GO" id="GO:0003677">
    <property type="term" value="F:DNA binding"/>
    <property type="evidence" value="ECO:0007669"/>
    <property type="project" value="UniProtKB-KW"/>
</dbReference>
<comment type="similarity">
    <text evidence="1">Belongs to the type-I restriction system S methylase family.</text>
</comment>
<keyword evidence="7" id="KW-1185">Reference proteome</keyword>
<accession>A0A7Y9ULH7</accession>
<evidence type="ECO:0000256" key="1">
    <source>
        <dbReference type="ARBA" id="ARBA00010923"/>
    </source>
</evidence>
<organism evidence="6 7">
    <name type="scientific">Nocardioides perillae</name>
    <dbReference type="NCBI Taxonomy" id="1119534"/>
    <lineage>
        <taxon>Bacteria</taxon>
        <taxon>Bacillati</taxon>
        <taxon>Actinomycetota</taxon>
        <taxon>Actinomycetes</taxon>
        <taxon>Propionibacteriales</taxon>
        <taxon>Nocardioidaceae</taxon>
        <taxon>Nocardioides</taxon>
    </lineage>
</organism>
<evidence type="ECO:0000256" key="2">
    <source>
        <dbReference type="ARBA" id="ARBA00022747"/>
    </source>
</evidence>
<evidence type="ECO:0000313" key="6">
    <source>
        <dbReference type="EMBL" id="NYG54356.1"/>
    </source>
</evidence>
<evidence type="ECO:0000313" key="7">
    <source>
        <dbReference type="Proteomes" id="UP000544110"/>
    </source>
</evidence>
<dbReference type="Gene3D" id="3.90.220.20">
    <property type="entry name" value="DNA methylase specificity domains"/>
    <property type="match status" value="2"/>
</dbReference>
<dbReference type="InterPro" id="IPR052021">
    <property type="entry name" value="Type-I_RS_S_subunit"/>
</dbReference>
<dbReference type="Proteomes" id="UP000544110">
    <property type="component" value="Unassembled WGS sequence"/>
</dbReference>
<dbReference type="InterPro" id="IPR044946">
    <property type="entry name" value="Restrct_endonuc_typeI_TRD_sf"/>
</dbReference>
<dbReference type="PANTHER" id="PTHR30408">
    <property type="entry name" value="TYPE-1 RESTRICTION ENZYME ECOKI SPECIFICITY PROTEIN"/>
    <property type="match status" value="1"/>
</dbReference>
<name>A0A7Y9ULH7_9ACTN</name>
<dbReference type="GO" id="GO:0009035">
    <property type="term" value="F:type I site-specific deoxyribonuclease activity"/>
    <property type="evidence" value="ECO:0007669"/>
    <property type="project" value="UniProtKB-EC"/>
</dbReference>
<reference evidence="6 7" key="1">
    <citation type="submission" date="2020-07" db="EMBL/GenBank/DDBJ databases">
        <title>Sequencing the genomes of 1000 actinobacteria strains.</title>
        <authorList>
            <person name="Klenk H.-P."/>
        </authorList>
    </citation>
    <scope>NUCLEOTIDE SEQUENCE [LARGE SCALE GENOMIC DNA]</scope>
    <source>
        <strain evidence="6 7">DSM 24552</strain>
    </source>
</reference>
<dbReference type="Pfam" id="PF01420">
    <property type="entry name" value="Methylase_S"/>
    <property type="match status" value="2"/>
</dbReference>
<dbReference type="EC" id="3.1.21.3" evidence="6"/>
<evidence type="ECO:0000256" key="4">
    <source>
        <dbReference type="SAM" id="Coils"/>
    </source>
</evidence>
<evidence type="ECO:0000259" key="5">
    <source>
        <dbReference type="Pfam" id="PF01420"/>
    </source>
</evidence>
<protein>
    <submittedName>
        <fullName evidence="6">Type I restriction enzyme S subunit</fullName>
        <ecNumber evidence="6">3.1.21.3</ecNumber>
    </submittedName>
</protein>
<proteinExistence type="inferred from homology"/>
<dbReference type="PANTHER" id="PTHR30408:SF12">
    <property type="entry name" value="TYPE I RESTRICTION ENZYME MJAVIII SPECIFICITY SUBUNIT"/>
    <property type="match status" value="1"/>
</dbReference>
<feature type="domain" description="Type I restriction modification DNA specificity" evidence="5">
    <location>
        <begin position="210"/>
        <end position="356"/>
    </location>
</feature>
<keyword evidence="2" id="KW-0680">Restriction system</keyword>
<feature type="domain" description="Type I restriction modification DNA specificity" evidence="5">
    <location>
        <begin position="135"/>
        <end position="173"/>
    </location>
</feature>
<evidence type="ECO:0000256" key="3">
    <source>
        <dbReference type="ARBA" id="ARBA00023125"/>
    </source>
</evidence>
<keyword evidence="6" id="KW-0378">Hydrolase</keyword>
<dbReference type="GO" id="GO:0009307">
    <property type="term" value="P:DNA restriction-modification system"/>
    <property type="evidence" value="ECO:0007669"/>
    <property type="project" value="UniProtKB-KW"/>
</dbReference>
<dbReference type="InterPro" id="IPR000055">
    <property type="entry name" value="Restrct_endonuc_typeI_TRD"/>
</dbReference>
<dbReference type="SUPFAM" id="SSF116734">
    <property type="entry name" value="DNA methylase specificity domain"/>
    <property type="match status" value="2"/>
</dbReference>
<comment type="caution">
    <text evidence="6">The sequence shown here is derived from an EMBL/GenBank/DDBJ whole genome shotgun (WGS) entry which is preliminary data.</text>
</comment>
<keyword evidence="3" id="KW-0238">DNA-binding</keyword>
<dbReference type="EMBL" id="JACCAC010000001">
    <property type="protein sequence ID" value="NYG54356.1"/>
    <property type="molecule type" value="Genomic_DNA"/>
</dbReference>
<sequence>MTWPVVTLNDLQANEPRAITDGPFGSNLASRHYTESGPRVVRLQNIGDGQFIDERAHISEEHFESLRAHEVRAGDLLVASLGEVLPRACLAPPALGPAIVKADCIRVRLGDAVDPRWVLYALQRPEVRRWADEHRHGVGRPRLGLKAIRQIPIPLPELEEQQRIVDLLEGHLSRLDAAEALVRKSIRRQAALRDAALYDWVQRARESAGVELATLGSIAKVTSGLTPLKANKAFYEGGTIPWITSGDLHQGVVTKASTFVTERALADTTLKMVPAGALLIAMYGEGKTRGTAAELGFDATTNQACAAVVLHDPNLRRWVRLVLDANYTRVRRLAAGGVQPNLNLSIIKAIEVPIPKADLRGELLAERRELDEQSRRLRADLAAAQSRGRSLRRSLLAAAFSGRLTTELPQPAESTLAV</sequence>
<dbReference type="AlphaFoldDB" id="A0A7Y9ULH7"/>